<comment type="subcellular location">
    <subcellularLocation>
        <location evidence="6">Cytoplasm</location>
    </subcellularLocation>
    <text evidence="6">Membrane-associated.</text>
</comment>
<keyword evidence="2 6" id="KW-0547">Nucleotide-binding</keyword>
<reference evidence="7 8" key="1">
    <citation type="submission" date="2018-09" db="EMBL/GenBank/DDBJ databases">
        <authorList>
            <person name="Zhu H."/>
        </authorList>
    </citation>
    <scope>NUCLEOTIDE SEQUENCE [LARGE SCALE GENOMIC DNA]</scope>
    <source>
        <strain evidence="7 8">K2S05-167</strain>
    </source>
</reference>
<evidence type="ECO:0000256" key="3">
    <source>
        <dbReference type="ARBA" id="ARBA00022840"/>
    </source>
</evidence>
<evidence type="ECO:0000256" key="2">
    <source>
        <dbReference type="ARBA" id="ARBA00022741"/>
    </source>
</evidence>
<dbReference type="OrthoDB" id="9768127at2"/>
<organism evidence="7 8">
    <name type="scientific">Deinococcus cavernae</name>
    <dbReference type="NCBI Taxonomy" id="2320857"/>
    <lineage>
        <taxon>Bacteria</taxon>
        <taxon>Thermotogati</taxon>
        <taxon>Deinococcota</taxon>
        <taxon>Deinococci</taxon>
        <taxon>Deinococcales</taxon>
        <taxon>Deinococcaceae</taxon>
        <taxon>Deinococcus</taxon>
    </lineage>
</organism>
<dbReference type="PRINTS" id="PR01652">
    <property type="entry name" value="SHAPEPROTEIN"/>
</dbReference>
<dbReference type="AlphaFoldDB" id="A0A418V4P5"/>
<comment type="function">
    <text evidence="6">Forms membrane-associated dynamic filaments that are essential for cell shape determination. Acts by regulating cell wall synthesis and cell elongation, and thus cell shape. A feedback loop between cell geometry and MreB localization may maintain elongated cell shape by targeting cell wall growth to regions of negative cell wall curvature.</text>
</comment>
<keyword evidence="8" id="KW-1185">Reference proteome</keyword>
<feature type="binding site" evidence="6">
    <location>
        <begin position="160"/>
        <end position="162"/>
    </location>
    <ligand>
        <name>ATP</name>
        <dbReference type="ChEBI" id="CHEBI:30616"/>
    </ligand>
</feature>
<dbReference type="GO" id="GO:0008360">
    <property type="term" value="P:regulation of cell shape"/>
    <property type="evidence" value="ECO:0007669"/>
    <property type="project" value="UniProtKB-UniRule"/>
</dbReference>
<dbReference type="PANTHER" id="PTHR42749:SF1">
    <property type="entry name" value="CELL SHAPE-DETERMINING PROTEIN MREB"/>
    <property type="match status" value="1"/>
</dbReference>
<dbReference type="NCBIfam" id="NF010539">
    <property type="entry name" value="PRK13927.1"/>
    <property type="match status" value="1"/>
</dbReference>
<keyword evidence="4 6" id="KW-0133">Cell shape</keyword>
<evidence type="ECO:0000256" key="5">
    <source>
        <dbReference type="ARBA" id="ARBA00023458"/>
    </source>
</evidence>
<comment type="caution">
    <text evidence="7">The sequence shown here is derived from an EMBL/GenBank/DDBJ whole genome shotgun (WGS) entry which is preliminary data.</text>
</comment>
<comment type="caution">
    <text evidence="6">Lacks conserved residue(s) required for the propagation of feature annotation.</text>
</comment>
<dbReference type="CDD" id="cd10225">
    <property type="entry name" value="ASKHA_NBD_MreB-like"/>
    <property type="match status" value="1"/>
</dbReference>
<dbReference type="GO" id="GO:0000902">
    <property type="term" value="P:cell morphogenesis"/>
    <property type="evidence" value="ECO:0007669"/>
    <property type="project" value="InterPro"/>
</dbReference>
<dbReference type="Proteomes" id="UP000286287">
    <property type="component" value="Unassembled WGS sequence"/>
</dbReference>
<keyword evidence="1 6" id="KW-0963">Cytoplasm</keyword>
<evidence type="ECO:0000256" key="6">
    <source>
        <dbReference type="HAMAP-Rule" id="MF_02207"/>
    </source>
</evidence>
<dbReference type="PANTHER" id="PTHR42749">
    <property type="entry name" value="CELL SHAPE-DETERMINING PROTEIN MREB"/>
    <property type="match status" value="1"/>
</dbReference>
<dbReference type="Pfam" id="PF06723">
    <property type="entry name" value="MreB_Mbl"/>
    <property type="match status" value="1"/>
</dbReference>
<dbReference type="RefSeq" id="WP_119761679.1">
    <property type="nucleotide sequence ID" value="NZ_QYUJ01000014.1"/>
</dbReference>
<dbReference type="NCBIfam" id="TIGR00904">
    <property type="entry name" value="mreB"/>
    <property type="match status" value="1"/>
</dbReference>
<keyword evidence="3 6" id="KW-0067">ATP-binding</keyword>
<proteinExistence type="inferred from homology"/>
<name>A0A418V4P5_9DEIO</name>
<accession>A0A418V4P5</accession>
<gene>
    <name evidence="6" type="primary">mreB</name>
    <name evidence="7" type="ORF">D3875_04815</name>
</gene>
<feature type="binding site" evidence="6">
    <location>
        <begin position="208"/>
        <end position="211"/>
    </location>
    <ligand>
        <name>ATP</name>
        <dbReference type="ChEBI" id="CHEBI:30616"/>
    </ligand>
</feature>
<protein>
    <recommendedName>
        <fullName evidence="6">Cell shape-determining protein MreB</fullName>
    </recommendedName>
</protein>
<comment type="subunit">
    <text evidence="6">Forms polymers.</text>
</comment>
<comment type="similarity">
    <text evidence="5 6">Belongs to the FtsA/MreB family.</text>
</comment>
<dbReference type="InterPro" id="IPR043129">
    <property type="entry name" value="ATPase_NBD"/>
</dbReference>
<evidence type="ECO:0000313" key="8">
    <source>
        <dbReference type="Proteomes" id="UP000286287"/>
    </source>
</evidence>
<feature type="binding site" evidence="6">
    <location>
        <begin position="290"/>
        <end position="293"/>
    </location>
    <ligand>
        <name>ATP</name>
        <dbReference type="ChEBI" id="CHEBI:30616"/>
    </ligand>
</feature>
<evidence type="ECO:0000256" key="1">
    <source>
        <dbReference type="ARBA" id="ARBA00022490"/>
    </source>
</evidence>
<evidence type="ECO:0000256" key="4">
    <source>
        <dbReference type="ARBA" id="ARBA00022960"/>
    </source>
</evidence>
<sequence length="346" mass="36989">MAEDIGIDLGTATFLIYTKNRGLILKEPSVIAMNRDSRQVRAVGDDAYRMIGRTPEGIVAVRPVRDGVISDKVLTEKMIGMFLQKANIGGGGFLGLRGGVKMMIGVPSNISDVEKRAVINAAMQNNARRAYLIEEPLAAALGAGLKITDPIGSMIVDIGGGSTDIAVISMGGIVVSESMRVAGDEFDESIMRYLRRRHNVLIGERTAEEIKIHVGAAMIHDESESVAAEVRGRDLTDGLPKTIAVDTIDVIEALSDPLTKIVEATRRVLEMTPPELVSDIMDRGIIMTGGGSLLKNFDELLRQTTGIPVAVAENAVEAVAIGTGMALDMVGELGDSLVSSDMYIRR</sequence>
<dbReference type="GO" id="GO:0005737">
    <property type="term" value="C:cytoplasm"/>
    <property type="evidence" value="ECO:0007669"/>
    <property type="project" value="UniProtKB-SubCell"/>
</dbReference>
<dbReference type="GO" id="GO:0005524">
    <property type="term" value="F:ATP binding"/>
    <property type="evidence" value="ECO:0007669"/>
    <property type="project" value="UniProtKB-KW"/>
</dbReference>
<evidence type="ECO:0000313" key="7">
    <source>
        <dbReference type="EMBL" id="RJF71005.1"/>
    </source>
</evidence>
<dbReference type="InterPro" id="IPR056546">
    <property type="entry name" value="MreB_MamK-like"/>
</dbReference>
<dbReference type="SUPFAM" id="SSF53067">
    <property type="entry name" value="Actin-like ATPase domain"/>
    <property type="match status" value="2"/>
</dbReference>
<dbReference type="HAMAP" id="MF_02207">
    <property type="entry name" value="MreB"/>
    <property type="match status" value="1"/>
</dbReference>
<dbReference type="EMBL" id="QYUJ01000014">
    <property type="protein sequence ID" value="RJF71005.1"/>
    <property type="molecule type" value="Genomic_DNA"/>
</dbReference>
<dbReference type="InterPro" id="IPR004753">
    <property type="entry name" value="MreB"/>
</dbReference>
<dbReference type="Gene3D" id="3.30.420.40">
    <property type="match status" value="2"/>
</dbReference>